<reference evidence="3" key="1">
    <citation type="journal article" date="2017" name="Genome Biol.">
        <title>Comparative genomics reveals high biological diversity and specific adaptations in the industrially and medically important fungal genus Aspergillus.</title>
        <authorList>
            <person name="de Vries R.P."/>
            <person name="Riley R."/>
            <person name="Wiebenga A."/>
            <person name="Aguilar-Osorio G."/>
            <person name="Amillis S."/>
            <person name="Uchima C.A."/>
            <person name="Anderluh G."/>
            <person name="Asadollahi M."/>
            <person name="Askin M."/>
            <person name="Barry K."/>
            <person name="Battaglia E."/>
            <person name="Bayram O."/>
            <person name="Benocci T."/>
            <person name="Braus-Stromeyer S.A."/>
            <person name="Caldana C."/>
            <person name="Canovas D."/>
            <person name="Cerqueira G.C."/>
            <person name="Chen F."/>
            <person name="Chen W."/>
            <person name="Choi C."/>
            <person name="Clum A."/>
            <person name="Dos Santos R.A."/>
            <person name="Damasio A.R."/>
            <person name="Diallinas G."/>
            <person name="Emri T."/>
            <person name="Fekete E."/>
            <person name="Flipphi M."/>
            <person name="Freyberg S."/>
            <person name="Gallo A."/>
            <person name="Gournas C."/>
            <person name="Habgood R."/>
            <person name="Hainaut M."/>
            <person name="Harispe M.L."/>
            <person name="Henrissat B."/>
            <person name="Hilden K.S."/>
            <person name="Hope R."/>
            <person name="Hossain A."/>
            <person name="Karabika E."/>
            <person name="Karaffa L."/>
            <person name="Karanyi Z."/>
            <person name="Krasevec N."/>
            <person name="Kuo A."/>
            <person name="Kusch H."/>
            <person name="LaButti K."/>
            <person name="Lagendijk E.L."/>
            <person name="Lapidus A."/>
            <person name="Levasseur A."/>
            <person name="Lindquist E."/>
            <person name="Lipzen A."/>
            <person name="Logrieco A.F."/>
            <person name="MacCabe A."/>
            <person name="Maekelae M.R."/>
            <person name="Malavazi I."/>
            <person name="Melin P."/>
            <person name="Meyer V."/>
            <person name="Mielnichuk N."/>
            <person name="Miskei M."/>
            <person name="Molnar A.P."/>
            <person name="Mule G."/>
            <person name="Ngan C.Y."/>
            <person name="Orejas M."/>
            <person name="Orosz E."/>
            <person name="Ouedraogo J.P."/>
            <person name="Overkamp K.M."/>
            <person name="Park H.-S."/>
            <person name="Perrone G."/>
            <person name="Piumi F."/>
            <person name="Punt P.J."/>
            <person name="Ram A.F."/>
            <person name="Ramon A."/>
            <person name="Rauscher S."/>
            <person name="Record E."/>
            <person name="Riano-Pachon D.M."/>
            <person name="Robert V."/>
            <person name="Roehrig J."/>
            <person name="Ruller R."/>
            <person name="Salamov A."/>
            <person name="Salih N.S."/>
            <person name="Samson R.A."/>
            <person name="Sandor E."/>
            <person name="Sanguinetti M."/>
            <person name="Schuetze T."/>
            <person name="Sepcic K."/>
            <person name="Shelest E."/>
            <person name="Sherlock G."/>
            <person name="Sophianopoulou V."/>
            <person name="Squina F.M."/>
            <person name="Sun H."/>
            <person name="Susca A."/>
            <person name="Todd R.B."/>
            <person name="Tsang A."/>
            <person name="Unkles S.E."/>
            <person name="van de Wiele N."/>
            <person name="van Rossen-Uffink D."/>
            <person name="Oliveira J.V."/>
            <person name="Vesth T.C."/>
            <person name="Visser J."/>
            <person name="Yu J.-H."/>
            <person name="Zhou M."/>
            <person name="Andersen M.R."/>
            <person name="Archer D.B."/>
            <person name="Baker S.E."/>
            <person name="Benoit I."/>
            <person name="Brakhage A.A."/>
            <person name="Braus G.H."/>
            <person name="Fischer R."/>
            <person name="Frisvad J.C."/>
            <person name="Goldman G.H."/>
            <person name="Houbraken J."/>
            <person name="Oakley B."/>
            <person name="Pocsi I."/>
            <person name="Scazzocchio C."/>
            <person name="Seiboth B."/>
            <person name="vanKuyk P.A."/>
            <person name="Wortman J."/>
            <person name="Dyer P.S."/>
            <person name="Grigoriev I.V."/>
        </authorList>
    </citation>
    <scope>NUCLEOTIDE SEQUENCE [LARGE SCALE GENOMIC DNA]</scope>
    <source>
        <strain evidence="3">CBS 516.65</strain>
    </source>
</reference>
<feature type="region of interest" description="Disordered" evidence="1">
    <location>
        <begin position="818"/>
        <end position="913"/>
    </location>
</feature>
<dbReference type="GeneID" id="34464231"/>
<keyword evidence="3" id="KW-1185">Reference proteome</keyword>
<accession>A0A1L9V405</accession>
<sequence length="913" mass="104504">MPRYPTIPIVPESETDYSDSDISFEARSPRRRTSFRRRSVSRQRQPDYSHAYLSPVVQDLGGLQRSASTGGRRPKLANRDHRDHHRESARERDQPPQIVVDINNNTRDRSLSPVAQEIGGVQRSASMGGRRPNLANRDHHREWAREREQEQECEYQPPAIVAESEPPLGPQRGRGRADHGVSFLDRLRDSERNDQVHEVVVRRDYEPPVGGPKDLNSYREYSRKENSRIDHVFPVGGYQLVLSPHVVKDSTVHFEMDIEEDLEAQLEEFSRLKRLGRFSAAWEMFQSELAEHTAYSFPVLIEYADMLYDQGHYRDFLDLMREYSQHLAKWKVSDSDQVLFALNEALAETLSGGYPGISRRRYLAKTDELFAAERDIDCIKLQILNRLLRLWTVCDSEKRRKKQIFRLVQLRSHPVTKALIAQERFWEFKDLIVELTNYDIEGAWLNVFLSSYGNDTSLRVLIEDWTSGAYDESSYLALLEILVAFSGYPISKQPTSDDKSLPAFGRILQWARQVASTIEAKSPGLVKSRPYIRWILAEAEHSRRLEGDVLRRHLSRFPGVTVYRSLLPMYIPSACENPGWPAVHAYPQYTKLVQIALHAAQENGDYRTEILCLQELICRSSHPQELFEQLMQRQKEVEGNSIAYQQTRVSTYLLGNKGSSESLGALLNEYHFGDSPTQAISRRAEEGLTPWCYVMLRRAFAIYKGQNKDKPESEAFRLLSGLPHDVSSIVDRKAILVSRRQRRISISLSSDLSSNSDVEYFDSRDSRRQAEAGSSRERSMRHSKIPEAPKPTDPRRQSKAAIILSKYDPLRSFRQRTIESDNKIHNSTKLTGADEGIQTEDPGDKLTAKPYVVEDELDTEIKGDPKNSSARNLDPAEEDGLQEPGWPPANLLEGKPPMQPQVDEKSPSPPELP</sequence>
<dbReference type="RefSeq" id="XP_022395348.1">
    <property type="nucleotide sequence ID" value="XM_022547970.1"/>
</dbReference>
<evidence type="ECO:0000313" key="3">
    <source>
        <dbReference type="Proteomes" id="UP000184300"/>
    </source>
</evidence>
<feature type="compositionally biased region" description="Basic and acidic residues" evidence="1">
    <location>
        <begin position="77"/>
        <end position="94"/>
    </location>
</feature>
<dbReference type="Proteomes" id="UP000184300">
    <property type="component" value="Unassembled WGS sequence"/>
</dbReference>
<organism evidence="2 3">
    <name type="scientific">Aspergillus glaucus CBS 516.65</name>
    <dbReference type="NCBI Taxonomy" id="1160497"/>
    <lineage>
        <taxon>Eukaryota</taxon>
        <taxon>Fungi</taxon>
        <taxon>Dikarya</taxon>
        <taxon>Ascomycota</taxon>
        <taxon>Pezizomycotina</taxon>
        <taxon>Eurotiomycetes</taxon>
        <taxon>Eurotiomycetidae</taxon>
        <taxon>Eurotiales</taxon>
        <taxon>Aspergillaceae</taxon>
        <taxon>Aspergillus</taxon>
        <taxon>Aspergillus subgen. Aspergillus</taxon>
    </lineage>
</organism>
<feature type="region of interest" description="Disordered" evidence="1">
    <location>
        <begin position="1"/>
        <end position="178"/>
    </location>
</feature>
<dbReference type="VEuPathDB" id="FungiDB:ASPGLDRAFT_53420"/>
<protein>
    <submittedName>
        <fullName evidence="2">Uncharacterized protein</fullName>
    </submittedName>
</protein>
<gene>
    <name evidence="2" type="ORF">ASPGLDRAFT_53420</name>
</gene>
<dbReference type="STRING" id="1160497.A0A1L9V405"/>
<evidence type="ECO:0000256" key="1">
    <source>
        <dbReference type="SAM" id="MobiDB-lite"/>
    </source>
</evidence>
<feature type="region of interest" description="Disordered" evidence="1">
    <location>
        <begin position="754"/>
        <end position="804"/>
    </location>
</feature>
<dbReference type="AlphaFoldDB" id="A0A1L9V405"/>
<name>A0A1L9V405_ASPGL</name>
<evidence type="ECO:0000313" key="2">
    <source>
        <dbReference type="EMBL" id="OJJ78650.1"/>
    </source>
</evidence>
<feature type="compositionally biased region" description="Basic residues" evidence="1">
    <location>
        <begin position="29"/>
        <end position="41"/>
    </location>
</feature>
<dbReference type="EMBL" id="KV878930">
    <property type="protein sequence ID" value="OJJ78650.1"/>
    <property type="molecule type" value="Genomic_DNA"/>
</dbReference>
<feature type="compositionally biased region" description="Basic and acidic residues" evidence="1">
    <location>
        <begin position="761"/>
        <end position="796"/>
    </location>
</feature>
<dbReference type="OrthoDB" id="4838614at2759"/>
<proteinExistence type="predicted"/>
<feature type="compositionally biased region" description="Basic and acidic residues" evidence="1">
    <location>
        <begin position="136"/>
        <end position="150"/>
    </location>
</feature>